<feature type="transmembrane region" description="Helical" evidence="4">
    <location>
        <begin position="229"/>
        <end position="251"/>
    </location>
</feature>
<dbReference type="SUPFAM" id="SSF46894">
    <property type="entry name" value="C-terminal effector domain of the bipartite response regulators"/>
    <property type="match status" value="1"/>
</dbReference>
<feature type="transmembrane region" description="Helical" evidence="4">
    <location>
        <begin position="20"/>
        <end position="44"/>
    </location>
</feature>
<protein>
    <submittedName>
        <fullName evidence="6">Helix-turn-helix transcriptional regulator</fullName>
    </submittedName>
</protein>
<name>A0ABV1J931_9ACTN</name>
<keyword evidence="7" id="KW-1185">Reference proteome</keyword>
<feature type="transmembrane region" description="Helical" evidence="4">
    <location>
        <begin position="312"/>
        <end position="332"/>
    </location>
</feature>
<dbReference type="Pfam" id="PF00196">
    <property type="entry name" value="GerE"/>
    <property type="match status" value="1"/>
</dbReference>
<dbReference type="InterPro" id="IPR036388">
    <property type="entry name" value="WH-like_DNA-bd_sf"/>
</dbReference>
<dbReference type="PROSITE" id="PS50043">
    <property type="entry name" value="HTH_LUXR_2"/>
    <property type="match status" value="1"/>
</dbReference>
<evidence type="ECO:0000259" key="5">
    <source>
        <dbReference type="PROSITE" id="PS50043"/>
    </source>
</evidence>
<proteinExistence type="predicted"/>
<feature type="transmembrane region" description="Helical" evidence="4">
    <location>
        <begin position="352"/>
        <end position="370"/>
    </location>
</feature>
<sequence>MALLSKHGDSHRVDHLEQMIPYLFALGCARVWMTLTFAAPLYSAPVPFDPHTVFDYGYAIVGISVGLLARRIAPLQEQRWTKPLTLAAMLVSSACVLAAPSLPLQASALSVVAAVSGSLGFCLILLMVTEALVPLSLIRIALYTAASRFIAVPLVYLCEGLDEARLGIVVVALPIIALGCASFAYKSTPEADRPKGAYPKFAFPWKPVALFAIYSFVYGLREHQLAAGAGMHSSLSTAIIMGAFFVVVYLFSGRFSVSALYRSPMLLMVCGLLLIPAEGLLGTAASSYLISMSYTLMSLLIALLLYDLSKRLGIAIIALSGFTKAVTLFSVWGNDCASLLAATPLSDQTQDIVIMVVVVMLVLAGTLILLSEKELASKWGIRMLETGDLSEESLRSERISERCSEVTKQYRLSPREDEIVRLLAQGKTNAAIERELFIASGTLKAHIQHIYVKLGIHSRKELAELVDAGAR</sequence>
<feature type="transmembrane region" description="Helical" evidence="4">
    <location>
        <begin position="164"/>
        <end position="185"/>
    </location>
</feature>
<dbReference type="InterPro" id="IPR016032">
    <property type="entry name" value="Sig_transdc_resp-reg_C-effctor"/>
</dbReference>
<keyword evidence="4" id="KW-1133">Transmembrane helix</keyword>
<feature type="transmembrane region" description="Helical" evidence="4">
    <location>
        <begin position="140"/>
        <end position="158"/>
    </location>
</feature>
<dbReference type="PANTHER" id="PTHR44688">
    <property type="entry name" value="DNA-BINDING TRANSCRIPTIONAL ACTIVATOR DEVR_DOSR"/>
    <property type="match status" value="1"/>
</dbReference>
<evidence type="ECO:0000313" key="6">
    <source>
        <dbReference type="EMBL" id="MEQ3361583.1"/>
    </source>
</evidence>
<gene>
    <name evidence="6" type="ORF">AAA083_01190</name>
</gene>
<comment type="caution">
    <text evidence="6">The sequence shown here is derived from an EMBL/GenBank/DDBJ whole genome shotgun (WGS) entry which is preliminary data.</text>
</comment>
<feature type="transmembrane region" description="Helical" evidence="4">
    <location>
        <begin position="56"/>
        <end position="72"/>
    </location>
</feature>
<evidence type="ECO:0000256" key="3">
    <source>
        <dbReference type="ARBA" id="ARBA00023163"/>
    </source>
</evidence>
<evidence type="ECO:0000256" key="2">
    <source>
        <dbReference type="ARBA" id="ARBA00023125"/>
    </source>
</evidence>
<feature type="transmembrane region" description="Helical" evidence="4">
    <location>
        <begin position="287"/>
        <end position="305"/>
    </location>
</feature>
<reference evidence="6 7" key="1">
    <citation type="submission" date="2024-04" db="EMBL/GenBank/DDBJ databases">
        <title>Human intestinal bacterial collection.</title>
        <authorList>
            <person name="Pauvert C."/>
            <person name="Hitch T.C.A."/>
            <person name="Clavel T."/>
        </authorList>
    </citation>
    <scope>NUCLEOTIDE SEQUENCE [LARGE SCALE GENOMIC DNA]</scope>
    <source>
        <strain evidence="6 7">CLA-KB-H42</strain>
    </source>
</reference>
<dbReference type="Proteomes" id="UP001487305">
    <property type="component" value="Unassembled WGS sequence"/>
</dbReference>
<dbReference type="SMART" id="SM00421">
    <property type="entry name" value="HTH_LUXR"/>
    <property type="match status" value="1"/>
</dbReference>
<evidence type="ECO:0000256" key="4">
    <source>
        <dbReference type="SAM" id="Phobius"/>
    </source>
</evidence>
<dbReference type="PANTHER" id="PTHR44688:SF16">
    <property type="entry name" value="DNA-BINDING TRANSCRIPTIONAL ACTIVATOR DEVR_DOSR"/>
    <property type="match status" value="1"/>
</dbReference>
<evidence type="ECO:0000313" key="7">
    <source>
        <dbReference type="Proteomes" id="UP001487305"/>
    </source>
</evidence>
<evidence type="ECO:0000256" key="1">
    <source>
        <dbReference type="ARBA" id="ARBA00023015"/>
    </source>
</evidence>
<dbReference type="Gene3D" id="1.10.10.10">
    <property type="entry name" value="Winged helix-like DNA-binding domain superfamily/Winged helix DNA-binding domain"/>
    <property type="match status" value="1"/>
</dbReference>
<keyword evidence="2" id="KW-0238">DNA-binding</keyword>
<feature type="transmembrane region" description="Helical" evidence="4">
    <location>
        <begin position="108"/>
        <end position="128"/>
    </location>
</feature>
<organism evidence="6 7">
    <name type="scientific">Raoultibacter massiliensis</name>
    <dbReference type="NCBI Taxonomy" id="1852371"/>
    <lineage>
        <taxon>Bacteria</taxon>
        <taxon>Bacillati</taxon>
        <taxon>Actinomycetota</taxon>
        <taxon>Coriobacteriia</taxon>
        <taxon>Eggerthellales</taxon>
        <taxon>Eggerthellaceae</taxon>
        <taxon>Raoultibacter</taxon>
    </lineage>
</organism>
<feature type="transmembrane region" description="Helical" evidence="4">
    <location>
        <begin position="263"/>
        <end position="281"/>
    </location>
</feature>
<keyword evidence="4" id="KW-0472">Membrane</keyword>
<keyword evidence="4" id="KW-0812">Transmembrane</keyword>
<feature type="transmembrane region" description="Helical" evidence="4">
    <location>
        <begin position="84"/>
        <end position="102"/>
    </location>
</feature>
<feature type="domain" description="HTH luxR-type" evidence="5">
    <location>
        <begin position="405"/>
        <end position="470"/>
    </location>
</feature>
<dbReference type="PROSITE" id="PS51257">
    <property type="entry name" value="PROKAR_LIPOPROTEIN"/>
    <property type="match status" value="1"/>
</dbReference>
<dbReference type="CDD" id="cd06170">
    <property type="entry name" value="LuxR_C_like"/>
    <property type="match status" value="1"/>
</dbReference>
<keyword evidence="1" id="KW-0805">Transcription regulation</keyword>
<feature type="transmembrane region" description="Helical" evidence="4">
    <location>
        <begin position="197"/>
        <end position="217"/>
    </location>
</feature>
<dbReference type="PRINTS" id="PR00038">
    <property type="entry name" value="HTHLUXR"/>
</dbReference>
<dbReference type="EMBL" id="JBBNOP010000001">
    <property type="protein sequence ID" value="MEQ3361583.1"/>
    <property type="molecule type" value="Genomic_DNA"/>
</dbReference>
<dbReference type="RefSeq" id="WP_102375487.1">
    <property type="nucleotide sequence ID" value="NZ_DBFADM010000026.1"/>
</dbReference>
<accession>A0ABV1J931</accession>
<dbReference type="InterPro" id="IPR000792">
    <property type="entry name" value="Tscrpt_reg_LuxR_C"/>
</dbReference>
<keyword evidence="3" id="KW-0804">Transcription</keyword>